<evidence type="ECO:0000256" key="1">
    <source>
        <dbReference type="SAM" id="MobiDB-lite"/>
    </source>
</evidence>
<dbReference type="Proteomes" id="UP001497512">
    <property type="component" value="Chromosome 13"/>
</dbReference>
<evidence type="ECO:0000313" key="2">
    <source>
        <dbReference type="EMBL" id="CAK9201928.1"/>
    </source>
</evidence>
<reference evidence="2" key="1">
    <citation type="submission" date="2024-02" db="EMBL/GenBank/DDBJ databases">
        <authorList>
            <consortium name="ELIXIR-Norway"/>
            <consortium name="Elixir Norway"/>
        </authorList>
    </citation>
    <scope>NUCLEOTIDE SEQUENCE</scope>
</reference>
<feature type="region of interest" description="Disordered" evidence="1">
    <location>
        <begin position="82"/>
        <end position="103"/>
    </location>
</feature>
<accession>A0ABP0TTB0</accession>
<dbReference type="EMBL" id="OZ019905">
    <property type="protein sequence ID" value="CAK9201928.1"/>
    <property type="molecule type" value="Genomic_DNA"/>
</dbReference>
<dbReference type="PANTHER" id="PTHR33471:SF1">
    <property type="entry name" value="OS01G0382700 PROTEIN"/>
    <property type="match status" value="1"/>
</dbReference>
<evidence type="ECO:0000313" key="3">
    <source>
        <dbReference type="Proteomes" id="UP001497512"/>
    </source>
</evidence>
<organism evidence="2 3">
    <name type="scientific">Sphagnum troendelagicum</name>
    <dbReference type="NCBI Taxonomy" id="128251"/>
    <lineage>
        <taxon>Eukaryota</taxon>
        <taxon>Viridiplantae</taxon>
        <taxon>Streptophyta</taxon>
        <taxon>Embryophyta</taxon>
        <taxon>Bryophyta</taxon>
        <taxon>Sphagnophytina</taxon>
        <taxon>Sphagnopsida</taxon>
        <taxon>Sphagnales</taxon>
        <taxon>Sphagnaceae</taxon>
        <taxon>Sphagnum</taxon>
    </lineage>
</organism>
<dbReference type="InterPro" id="IPR037219">
    <property type="entry name" value="Peptidase_M41-like"/>
</dbReference>
<dbReference type="Gene3D" id="1.20.58.760">
    <property type="entry name" value="Peptidase M41"/>
    <property type="match status" value="1"/>
</dbReference>
<dbReference type="PANTHER" id="PTHR33471">
    <property type="entry name" value="ATP-DEPENDENT ZINC METALLOPROTEASE-RELATED"/>
    <property type="match status" value="1"/>
</dbReference>
<sequence length="408" mass="44490">MAMAAAVYVIGNSSTSLLPVSSSTTFVARISNSSSGDIVLPCYIRLGFCCGKLSVERPCRNKNSRKWRRRSLQTVIVSSLKTSDEERKKTEEREEEDAEELAAARRGELETRKVVALIDRALQRGHDAHAMTLASSSLRAFGAAAMIPVRLYSLEELKLHKIEASRFLSPTDATLGAVKRNLQIAAIAGAIVAWQALELDQFQLLSAVVAFIFVGTLDQIATGGSIEALLLDSLGRLLSSKYRERVARHESGHFLVSYLIGILPKSYTLSSFDAAFRRTHGSLQPQQAGTTFVDYDFQEEIKSGKLSAQSLNRFSCVALAGVASEYLTYGIAEGGLADIQQLDSLLKGLNFTQKKADSQVRWAVLNTVSILRRHQGLQAKLALAMAQGKSVGDCIFLIEEDLASVSNI</sequence>
<gene>
    <name evidence="2" type="ORF">CSSPTR1EN2_LOCUS6152</name>
</gene>
<feature type="compositionally biased region" description="Basic and acidic residues" evidence="1">
    <location>
        <begin position="82"/>
        <end position="92"/>
    </location>
</feature>
<dbReference type="SUPFAM" id="SSF140990">
    <property type="entry name" value="FtsH protease domain-like"/>
    <property type="match status" value="1"/>
</dbReference>
<proteinExistence type="predicted"/>
<name>A0ABP0TTB0_9BRYO</name>
<keyword evidence="3" id="KW-1185">Reference proteome</keyword>
<protein>
    <recommendedName>
        <fullName evidence="4">Stress regulated protein</fullName>
    </recommendedName>
</protein>
<evidence type="ECO:0008006" key="4">
    <source>
        <dbReference type="Google" id="ProtNLM"/>
    </source>
</evidence>